<accession>A0AA36D675</accession>
<keyword evidence="4" id="KW-0677">Repeat</keyword>
<feature type="domain" description="Cadherin" evidence="11">
    <location>
        <begin position="1186"/>
        <end position="1271"/>
    </location>
</feature>
<keyword evidence="5 8" id="KW-0106">Calcium</keyword>
<dbReference type="Pfam" id="PF00028">
    <property type="entry name" value="Cadherin"/>
    <property type="match status" value="4"/>
</dbReference>
<dbReference type="PANTHER" id="PTHR24027">
    <property type="entry name" value="CADHERIN-23"/>
    <property type="match status" value="1"/>
</dbReference>
<sequence>MDIFLLLFAAAAIVLPVDSAQLLVDPSFLLVEEDWPLEKPLPVTICPGNVRILQGDAQKTFSVARLNESCATLKLNNELDADKENADGLRWESFSLVLSGAQKSRATLEIQVVDVNDNAPEFLNVPSSISVFEDAPEGSAILKLRTHDPDTGIAGMAVYTIDDDRFTIDKRKCGNGECWTTLRVKDKLDFEKQRKHLLKITARDGDPTKNRSQETSVLLTVHVLDAQDQPPLFITDVSQTFLVQESAKVGDVVFEIRARDGDEAAERSNPIRYTLQKNEFFGIDERSGNVNLLKHADEALLLRLGVTAAEEGEGQMRSEAKLKIQFVKSRILEKAGRTRNRSVVFQALSSHPAPKLSQSLGKLCEKEAYAMRIRENAEQFELPEVIRLTEKQDKSALRLIGGADIFAFKQVTPDQIEIVVKNQQKLDFEQTSNYSLKLSSPLGSCDIEVLVVDVNDNPPHFASDGYTFYVRENEAAGEIGQVKVGISCDPQNHGAPFQAADEDSADYGPIEYQIVGSSNNIFTIDGDGRLSTTKAVDRERNTNFTFSVRATDRGGKFTDVPVKVVVRDTNDNAPTFESDHIVIDVVEEVASKHRITARDNDLGENAQLTYTISNLPGGLPIDMNNGILFVGRIDRDSLSVYPIELVLTATDSGKPPLTGSTNITIRVEDTNDSRPQFGAPHHAFNLDRNLNPGETLGKLDATDEDATPPNNKIYFTTDDDRFYIDVWAHDNGEPSLNSSTLVAINEHKNTIGGALTTKLNRTNDERTEVRWANSKMPGYTYEILRATADGMPDDEVLKWVSIDRKTGVIHTIRRLEASDVKEIKLHISMKKKKKEIPVELIIKIVDANDNSPFFKRIAYKANVSEEAAIGMPILQIKAEGTDVENLLRYSLTTIFPETSTPLEIDQYGTIRTREPLDYEQFSQIDGIVSVKDSLGHLASANLTIYIDDVNDHRPEFRNGSVFSVNATESLPVGASLALEYPLATDRDGGRFGKIVYSIIGGENHFAINEKTSVVVLKRALDFETQRSHSFTVRAVDNGGKKPFHEVFASVTVYVEDANDHSPIIHNAELTHLSVGEDAKNGDIVAVISASDADASGADPVQITSNHTQFRVDETGKLVVAAPLSGYAGEKICGHLTASDLGVPRRNTTVPFCVSVQGIRQADLPLIVYPKPNSIHYFDENHVYDELLKIKMAKSSEAGKEEFSYKFDQNFKKDWEFFNISPLGVLTAKAPFDFEKKAIHELRVSACNVKRNCSSVTLFISVNDKNDNCPVFRDTTFQLTIVENGRGAIPRRVGRVPTASDDDYHAENKKICYSVDNAAFFFDPITDPFLYTNRSFDREQQESFKITVIAFDCAMACADPLRPANATIKGTVFIDDVNDNFPKFPERIYYKTVIQGQNGPGSHIAEIVAVDPDLERDGLRYAIKGVVRTEKQTFGIGESPIRVDEKSGELTATELLREPTYTLTLAVIDSAGHEDTATIVISVIGYDQQTELVFDAPFDYIKRNEKNIIRLLSAATTLTAVIDRCRQNSNSTVVLAHFLDQNGKFVDVNQAIHTLMKSTSSARSELKNAYGLREASASLLPRTRTVEILVIGSVLLLLLVSFVLLLIWCRQRNEYARKLRQISTQAKHLASPSSHSTPPKKSVGYLSGELLMGGPLESSVVNPLHHSFTSRMLGEPQPALNRHSMPAAANVIRCPSRISHIPPPPPLQSTEL</sequence>
<dbReference type="GO" id="GO:0007156">
    <property type="term" value="P:homophilic cell adhesion via plasma membrane adhesion molecules"/>
    <property type="evidence" value="ECO:0007669"/>
    <property type="project" value="InterPro"/>
</dbReference>
<feature type="chain" id="PRO_5041217262" description="Cadherin domain-containing protein" evidence="10">
    <location>
        <begin position="20"/>
        <end position="1711"/>
    </location>
</feature>
<feature type="domain" description="Cadherin" evidence="11">
    <location>
        <begin position="855"/>
        <end position="956"/>
    </location>
</feature>
<keyword evidence="7 9" id="KW-0472">Membrane</keyword>
<dbReference type="EMBL" id="CATQJA010002659">
    <property type="protein sequence ID" value="CAJ0580463.1"/>
    <property type="molecule type" value="Genomic_DNA"/>
</dbReference>
<dbReference type="SMART" id="SM00112">
    <property type="entry name" value="CA"/>
    <property type="match status" value="10"/>
</dbReference>
<dbReference type="PANTHER" id="PTHR24027:SF422">
    <property type="entry name" value="CADHERIN DOMAIN-CONTAINING PROTEIN"/>
    <property type="match status" value="1"/>
</dbReference>
<evidence type="ECO:0000256" key="10">
    <source>
        <dbReference type="SAM" id="SignalP"/>
    </source>
</evidence>
<dbReference type="SUPFAM" id="SSF49313">
    <property type="entry name" value="Cadherin-like"/>
    <property type="match status" value="11"/>
</dbReference>
<evidence type="ECO:0000313" key="12">
    <source>
        <dbReference type="EMBL" id="CAJ0580463.1"/>
    </source>
</evidence>
<dbReference type="PRINTS" id="PR00205">
    <property type="entry name" value="CADHERIN"/>
</dbReference>
<evidence type="ECO:0000256" key="8">
    <source>
        <dbReference type="PROSITE-ProRule" id="PRU00043"/>
    </source>
</evidence>
<feature type="domain" description="Cadherin" evidence="11">
    <location>
        <begin position="462"/>
        <end position="576"/>
    </location>
</feature>
<feature type="domain" description="Cadherin" evidence="11">
    <location>
        <begin position="1385"/>
        <end position="1498"/>
    </location>
</feature>
<dbReference type="InterPro" id="IPR020894">
    <property type="entry name" value="Cadherin_CS"/>
</dbReference>
<feature type="domain" description="Cadherin" evidence="11">
    <location>
        <begin position="123"/>
        <end position="233"/>
    </location>
</feature>
<dbReference type="GO" id="GO:0008013">
    <property type="term" value="F:beta-catenin binding"/>
    <property type="evidence" value="ECO:0007669"/>
    <property type="project" value="TreeGrafter"/>
</dbReference>
<feature type="transmembrane region" description="Helical" evidence="9">
    <location>
        <begin position="1587"/>
        <end position="1608"/>
    </location>
</feature>
<feature type="domain" description="Cadherin" evidence="11">
    <location>
        <begin position="235"/>
        <end position="326"/>
    </location>
</feature>
<keyword evidence="13" id="KW-1185">Reference proteome</keyword>
<dbReference type="Gene3D" id="2.60.40.60">
    <property type="entry name" value="Cadherins"/>
    <property type="match status" value="13"/>
</dbReference>
<dbReference type="PROSITE" id="PS00232">
    <property type="entry name" value="CADHERIN_1"/>
    <property type="match status" value="7"/>
</dbReference>
<feature type="non-terminal residue" evidence="12">
    <location>
        <position position="1"/>
    </location>
</feature>
<feature type="domain" description="Cadherin" evidence="11">
    <location>
        <begin position="589"/>
        <end position="677"/>
    </location>
</feature>
<comment type="subcellular location">
    <subcellularLocation>
        <location evidence="1">Membrane</location>
        <topology evidence="1">Single-pass membrane protein</topology>
    </subcellularLocation>
</comment>
<evidence type="ECO:0000313" key="13">
    <source>
        <dbReference type="Proteomes" id="UP001177023"/>
    </source>
</evidence>
<feature type="domain" description="Cadherin" evidence="11">
    <location>
        <begin position="1272"/>
        <end position="1383"/>
    </location>
</feature>
<feature type="domain" description="Cadherin" evidence="11">
    <location>
        <begin position="779"/>
        <end position="854"/>
    </location>
</feature>
<comment type="caution">
    <text evidence="12">The sequence shown here is derived from an EMBL/GenBank/DDBJ whole genome shotgun (WGS) entry which is preliminary data.</text>
</comment>
<dbReference type="PROSITE" id="PS50268">
    <property type="entry name" value="CADHERIN_2"/>
    <property type="match status" value="13"/>
</dbReference>
<keyword evidence="6 9" id="KW-1133">Transmembrane helix</keyword>
<feature type="domain" description="Cadherin" evidence="11">
    <location>
        <begin position="958"/>
        <end position="1064"/>
    </location>
</feature>
<keyword evidence="2 9" id="KW-0812">Transmembrane</keyword>
<evidence type="ECO:0000256" key="2">
    <source>
        <dbReference type="ARBA" id="ARBA00022692"/>
    </source>
</evidence>
<dbReference type="GO" id="GO:0005509">
    <property type="term" value="F:calcium ion binding"/>
    <property type="evidence" value="ECO:0007669"/>
    <property type="project" value="UniProtKB-UniRule"/>
</dbReference>
<evidence type="ECO:0000256" key="7">
    <source>
        <dbReference type="ARBA" id="ARBA00023136"/>
    </source>
</evidence>
<proteinExistence type="predicted"/>
<evidence type="ECO:0000256" key="9">
    <source>
        <dbReference type="SAM" id="Phobius"/>
    </source>
</evidence>
<organism evidence="12 13">
    <name type="scientific">Mesorhabditis spiculigera</name>
    <dbReference type="NCBI Taxonomy" id="96644"/>
    <lineage>
        <taxon>Eukaryota</taxon>
        <taxon>Metazoa</taxon>
        <taxon>Ecdysozoa</taxon>
        <taxon>Nematoda</taxon>
        <taxon>Chromadorea</taxon>
        <taxon>Rhabditida</taxon>
        <taxon>Rhabditina</taxon>
        <taxon>Rhabditomorpha</taxon>
        <taxon>Rhabditoidea</taxon>
        <taxon>Rhabditidae</taxon>
        <taxon>Mesorhabditinae</taxon>
        <taxon>Mesorhabditis</taxon>
    </lineage>
</organism>
<keyword evidence="3 10" id="KW-0732">Signal</keyword>
<dbReference type="GO" id="GO:0045296">
    <property type="term" value="F:cadherin binding"/>
    <property type="evidence" value="ECO:0007669"/>
    <property type="project" value="TreeGrafter"/>
</dbReference>
<dbReference type="GO" id="GO:0016342">
    <property type="term" value="C:catenin complex"/>
    <property type="evidence" value="ECO:0007669"/>
    <property type="project" value="TreeGrafter"/>
</dbReference>
<feature type="domain" description="Cadherin" evidence="11">
    <location>
        <begin position="365"/>
        <end position="461"/>
    </location>
</feature>
<feature type="signal peptide" evidence="10">
    <location>
        <begin position="1"/>
        <end position="19"/>
    </location>
</feature>
<evidence type="ECO:0000256" key="4">
    <source>
        <dbReference type="ARBA" id="ARBA00022737"/>
    </source>
</evidence>
<dbReference type="InterPro" id="IPR039808">
    <property type="entry name" value="Cadherin"/>
</dbReference>
<reference evidence="12" key="1">
    <citation type="submission" date="2023-06" db="EMBL/GenBank/DDBJ databases">
        <authorList>
            <person name="Delattre M."/>
        </authorList>
    </citation>
    <scope>NUCLEOTIDE SEQUENCE</scope>
    <source>
        <strain evidence="12">AF72</strain>
    </source>
</reference>
<dbReference type="Proteomes" id="UP001177023">
    <property type="component" value="Unassembled WGS sequence"/>
</dbReference>
<dbReference type="InterPro" id="IPR002126">
    <property type="entry name" value="Cadherin-like_dom"/>
</dbReference>
<evidence type="ECO:0000256" key="6">
    <source>
        <dbReference type="ARBA" id="ARBA00022989"/>
    </source>
</evidence>
<dbReference type="InterPro" id="IPR015919">
    <property type="entry name" value="Cadherin-like_sf"/>
</dbReference>
<feature type="domain" description="Cadherin" evidence="11">
    <location>
        <begin position="51"/>
        <end position="122"/>
    </location>
</feature>
<protein>
    <recommendedName>
        <fullName evidence="11">Cadherin domain-containing protein</fullName>
    </recommendedName>
</protein>
<evidence type="ECO:0000256" key="5">
    <source>
        <dbReference type="ARBA" id="ARBA00022837"/>
    </source>
</evidence>
<feature type="domain" description="Cadherin" evidence="11">
    <location>
        <begin position="1066"/>
        <end position="1166"/>
    </location>
</feature>
<evidence type="ECO:0000259" key="11">
    <source>
        <dbReference type="PROSITE" id="PS50268"/>
    </source>
</evidence>
<evidence type="ECO:0000256" key="3">
    <source>
        <dbReference type="ARBA" id="ARBA00022729"/>
    </source>
</evidence>
<gene>
    <name evidence="12" type="ORF">MSPICULIGERA_LOCUS18661</name>
</gene>
<evidence type="ECO:0000256" key="1">
    <source>
        <dbReference type="ARBA" id="ARBA00004167"/>
    </source>
</evidence>
<name>A0AA36D675_9BILA</name>
<dbReference type="CDD" id="cd11304">
    <property type="entry name" value="Cadherin_repeat"/>
    <property type="match status" value="13"/>
</dbReference>
<dbReference type="GO" id="GO:0016477">
    <property type="term" value="P:cell migration"/>
    <property type="evidence" value="ECO:0007669"/>
    <property type="project" value="TreeGrafter"/>
</dbReference>